<reference evidence="1" key="1">
    <citation type="submission" date="2022-06" db="EMBL/GenBank/DDBJ databases">
        <title>Phylogenomic reconstructions and comparative analyses of Kickxellomycotina fungi.</title>
        <authorList>
            <person name="Reynolds N.K."/>
            <person name="Stajich J.E."/>
            <person name="Barry K."/>
            <person name="Grigoriev I.V."/>
            <person name="Crous P."/>
            <person name="Smith M.E."/>
        </authorList>
    </citation>
    <scope>NUCLEOTIDE SEQUENCE</scope>
    <source>
        <strain evidence="1">RSA 2271</strain>
    </source>
</reference>
<feature type="non-terminal residue" evidence="1">
    <location>
        <position position="147"/>
    </location>
</feature>
<name>A0ACC1HE83_9FUNG</name>
<sequence length="147" mass="17279">MSLRKAVHNEEFLHLASAFASLANNISIYTSYCAHYQQHHLALDALRADPHWRKFMQDFQSRITLEPDHRRLELCDYFIMPVQRLCRYPLLLKEITRHTPPFAPEYKYLEASLKTMTSVCSRINAGKRNHESIELTRRFILGCKGTK</sequence>
<organism evidence="1 2">
    <name type="scientific">Spiromyces aspiralis</name>
    <dbReference type="NCBI Taxonomy" id="68401"/>
    <lineage>
        <taxon>Eukaryota</taxon>
        <taxon>Fungi</taxon>
        <taxon>Fungi incertae sedis</taxon>
        <taxon>Zoopagomycota</taxon>
        <taxon>Kickxellomycotina</taxon>
        <taxon>Kickxellomycetes</taxon>
        <taxon>Kickxellales</taxon>
        <taxon>Kickxellaceae</taxon>
        <taxon>Spiromyces</taxon>
    </lineage>
</organism>
<gene>
    <name evidence="1" type="primary">ARHGEF3</name>
    <name evidence="1" type="ORF">EV182_004981</name>
</gene>
<protein>
    <submittedName>
        <fullName evidence="1">Rho guanine nucleotide exchange factor 3</fullName>
    </submittedName>
</protein>
<accession>A0ACC1HE83</accession>
<dbReference type="Proteomes" id="UP001145114">
    <property type="component" value="Unassembled WGS sequence"/>
</dbReference>
<evidence type="ECO:0000313" key="2">
    <source>
        <dbReference type="Proteomes" id="UP001145114"/>
    </source>
</evidence>
<comment type="caution">
    <text evidence="1">The sequence shown here is derived from an EMBL/GenBank/DDBJ whole genome shotgun (WGS) entry which is preliminary data.</text>
</comment>
<proteinExistence type="predicted"/>
<keyword evidence="2" id="KW-1185">Reference proteome</keyword>
<dbReference type="EMBL" id="JAMZIH010006793">
    <property type="protein sequence ID" value="KAJ1673572.1"/>
    <property type="molecule type" value="Genomic_DNA"/>
</dbReference>
<evidence type="ECO:0000313" key="1">
    <source>
        <dbReference type="EMBL" id="KAJ1673572.1"/>
    </source>
</evidence>